<dbReference type="InterPro" id="IPR015424">
    <property type="entry name" value="PyrdxlP-dep_Trfase"/>
</dbReference>
<keyword evidence="5" id="KW-0032">Aminotransferase</keyword>
<sequence>MINLFNVSFDHDIRKVVEDTLISKAIASGEHICQLESKLSNLFSERYALTVNDMTNGITLLLDVFGIKKGDEVLVSPFSCLATTSPMPLLGIKPVWVDVDPSTLAMNIKSIENKITKKTKAILVYHVAGYPCDIVEISKIAKKNKLLLIEDCNSAFGSKYRNESLGSWGDATVLSFYPNRQVGSIDGGCVLFKDKDHYELAKLRRRYGVDFNDFRKINGEINEAKDVETYGYSVTINNVSAGIIMAKLDRCFDEMLVTQRNVSKLNDVVMFLENKYKENIKVVTPLKDSSVNNWVYFVRVRNKEFFMNEMKKKGVHVSSLHLRNDLYSCFHAEKKHLPGIDIISDTLVAIPCGYWIPEEDIDIMGKYIEQTLNFLVKNETSNN</sequence>
<evidence type="ECO:0000256" key="2">
    <source>
        <dbReference type="ARBA" id="ARBA00037999"/>
    </source>
</evidence>
<accession>A0A5A4U645</accession>
<protein>
    <submittedName>
        <fullName evidence="5">Putative aminotransferase</fullName>
    </submittedName>
</protein>
<name>A0A5A4U645_ESCAL</name>
<dbReference type="GO" id="GO:0030170">
    <property type="term" value="F:pyridoxal phosphate binding"/>
    <property type="evidence" value="ECO:0007669"/>
    <property type="project" value="TreeGrafter"/>
</dbReference>
<dbReference type="PIRSF" id="PIRSF000390">
    <property type="entry name" value="PLP_StrS"/>
    <property type="match status" value="1"/>
</dbReference>
<organism evidence="5">
    <name type="scientific">Escherichia albertii</name>
    <dbReference type="NCBI Taxonomy" id="208962"/>
    <lineage>
        <taxon>Bacteria</taxon>
        <taxon>Pseudomonadati</taxon>
        <taxon>Pseudomonadota</taxon>
        <taxon>Gammaproteobacteria</taxon>
        <taxon>Enterobacterales</taxon>
        <taxon>Enterobacteriaceae</taxon>
        <taxon>Escherichia</taxon>
    </lineage>
</organism>
<dbReference type="Gene3D" id="3.90.1150.10">
    <property type="entry name" value="Aspartate Aminotransferase, domain 1"/>
    <property type="match status" value="1"/>
</dbReference>
<dbReference type="EMBL" id="LC494323">
    <property type="protein sequence ID" value="BBM62556.1"/>
    <property type="molecule type" value="Genomic_DNA"/>
</dbReference>
<evidence type="ECO:0000313" key="4">
    <source>
        <dbReference type="EMBL" id="BBM62542.1"/>
    </source>
</evidence>
<dbReference type="GO" id="GO:0000271">
    <property type="term" value="P:polysaccharide biosynthetic process"/>
    <property type="evidence" value="ECO:0007669"/>
    <property type="project" value="TreeGrafter"/>
</dbReference>
<reference evidence="5" key="1">
    <citation type="submission" date="2019-07" db="EMBL/GenBank/DDBJ databases">
        <title>Overview of O-antigen diversity of Escherichia albertii, an emerging enteropathogen; genetic structure, serology, and development of O-genotyping method.</title>
        <authorList>
            <person name="Ooka T."/>
            <person name="Seto K."/>
            <person name="Ogura Y."/>
            <person name="Iguchi A."/>
            <person name="Imura N."/>
            <person name="Honda M."/>
            <person name="Etoh Y."/>
            <person name="Ikeda T."/>
            <person name="Sugitani W."/>
            <person name="Konno T."/>
            <person name="Kawano K."/>
            <person name="Kudo Y."/>
            <person name="Murakami K."/>
            <person name="Hayashi T."/>
            <person name="Nishi J."/>
        </authorList>
    </citation>
    <scope>NUCLEOTIDE SEQUENCE</scope>
    <source>
        <strain evidence="4">EC05-44</strain>
        <strain evidence="5">NIAH_Bird 8</strain>
    </source>
</reference>
<dbReference type="InterPro" id="IPR000653">
    <property type="entry name" value="DegT/StrS_aminotransferase"/>
</dbReference>
<dbReference type="PANTHER" id="PTHR30244:SF34">
    <property type="entry name" value="DTDP-4-AMINO-4,6-DIDEOXYGALACTOSE TRANSAMINASE"/>
    <property type="match status" value="1"/>
</dbReference>
<dbReference type="SUPFAM" id="SSF53383">
    <property type="entry name" value="PLP-dependent transferases"/>
    <property type="match status" value="1"/>
</dbReference>
<comment type="similarity">
    <text evidence="2 3">Belongs to the DegT/DnrJ/EryC1 family.</text>
</comment>
<dbReference type="PANTHER" id="PTHR30244">
    <property type="entry name" value="TRANSAMINASE"/>
    <property type="match status" value="1"/>
</dbReference>
<dbReference type="Gene3D" id="3.40.640.10">
    <property type="entry name" value="Type I PLP-dependent aspartate aminotransferase-like (Major domain)"/>
    <property type="match status" value="1"/>
</dbReference>
<keyword evidence="5" id="KW-0808">Transferase</keyword>
<dbReference type="GO" id="GO:0008483">
    <property type="term" value="F:transaminase activity"/>
    <property type="evidence" value="ECO:0007669"/>
    <property type="project" value="UniProtKB-KW"/>
</dbReference>
<evidence type="ECO:0000313" key="5">
    <source>
        <dbReference type="EMBL" id="BBM62556.1"/>
    </source>
</evidence>
<evidence type="ECO:0000256" key="1">
    <source>
        <dbReference type="ARBA" id="ARBA00022898"/>
    </source>
</evidence>
<dbReference type="AlphaFoldDB" id="A0A5A4U645"/>
<evidence type="ECO:0000256" key="3">
    <source>
        <dbReference type="RuleBase" id="RU004508"/>
    </source>
</evidence>
<dbReference type="RefSeq" id="WP_059218609.1">
    <property type="nucleotide sequence ID" value="NZ_BBVQ01000018.1"/>
</dbReference>
<dbReference type="InterPro" id="IPR015421">
    <property type="entry name" value="PyrdxlP-dep_Trfase_major"/>
</dbReference>
<keyword evidence="1 3" id="KW-0663">Pyridoxal phosphate</keyword>
<dbReference type="EMBL" id="LC494322">
    <property type="protein sequence ID" value="BBM62542.1"/>
    <property type="molecule type" value="Genomic_DNA"/>
</dbReference>
<dbReference type="Pfam" id="PF01041">
    <property type="entry name" value="DegT_DnrJ_EryC1"/>
    <property type="match status" value="1"/>
</dbReference>
<dbReference type="InterPro" id="IPR015422">
    <property type="entry name" value="PyrdxlP-dep_Trfase_small"/>
</dbReference>
<proteinExistence type="inferred from homology"/>